<evidence type="ECO:0000256" key="1">
    <source>
        <dbReference type="SAM" id="MobiDB-lite"/>
    </source>
</evidence>
<name>Q07RK4_RHOP5</name>
<dbReference type="KEGG" id="rpe:RPE_1480"/>
<dbReference type="AlphaFoldDB" id="Q07RK4"/>
<gene>
    <name evidence="2" type="ordered locus">RPE_1480</name>
</gene>
<accession>Q07RK4</accession>
<dbReference type="eggNOG" id="ENOG5033KS5">
    <property type="taxonomic scope" value="Bacteria"/>
</dbReference>
<reference evidence="2" key="1">
    <citation type="submission" date="2006-09" db="EMBL/GenBank/DDBJ databases">
        <title>Complete sequence of Rhodopseudomonas palustris BisA53.</title>
        <authorList>
            <consortium name="US DOE Joint Genome Institute"/>
            <person name="Copeland A."/>
            <person name="Lucas S."/>
            <person name="Lapidus A."/>
            <person name="Barry K."/>
            <person name="Detter J.C."/>
            <person name="Glavina del Rio T."/>
            <person name="Hammon N."/>
            <person name="Israni S."/>
            <person name="Dalin E."/>
            <person name="Tice H."/>
            <person name="Pitluck S."/>
            <person name="Chain P."/>
            <person name="Malfatti S."/>
            <person name="Shin M."/>
            <person name="Vergez L."/>
            <person name="Schmutz J."/>
            <person name="Larimer F."/>
            <person name="Land M."/>
            <person name="Hauser L."/>
            <person name="Pelletier D.A."/>
            <person name="Kyrpides N."/>
            <person name="Kim E."/>
            <person name="Harwood C.S."/>
            <person name="Oda Y."/>
            <person name="Richardson P."/>
        </authorList>
    </citation>
    <scope>NUCLEOTIDE SEQUENCE [LARGE SCALE GENOMIC DNA]</scope>
    <source>
        <strain evidence="2">BisA53</strain>
    </source>
</reference>
<sequence>MPRANQPDLFGPDPQATLFDEDAPTPVYRADPDEVRAELLKILAEARAAKTLPWAPSKAALYRTVFPQMANWLPDDEANQLRFEFASELARLDAA</sequence>
<evidence type="ECO:0000313" key="2">
    <source>
        <dbReference type="EMBL" id="ABJ05430.1"/>
    </source>
</evidence>
<organism evidence="2">
    <name type="scientific">Rhodopseudomonas palustris (strain BisA53)</name>
    <dbReference type="NCBI Taxonomy" id="316055"/>
    <lineage>
        <taxon>Bacteria</taxon>
        <taxon>Pseudomonadati</taxon>
        <taxon>Pseudomonadota</taxon>
        <taxon>Alphaproteobacteria</taxon>
        <taxon>Hyphomicrobiales</taxon>
        <taxon>Nitrobacteraceae</taxon>
        <taxon>Rhodopseudomonas</taxon>
    </lineage>
</organism>
<feature type="region of interest" description="Disordered" evidence="1">
    <location>
        <begin position="1"/>
        <end position="27"/>
    </location>
</feature>
<dbReference type="OrthoDB" id="8420544at2"/>
<dbReference type="HOGENOM" id="CLU_2370925_0_0_5"/>
<protein>
    <submittedName>
        <fullName evidence="2">Uncharacterized protein</fullName>
    </submittedName>
</protein>
<dbReference type="EMBL" id="CP000463">
    <property type="protein sequence ID" value="ABJ05430.1"/>
    <property type="molecule type" value="Genomic_DNA"/>
</dbReference>
<proteinExistence type="predicted"/>